<keyword evidence="3" id="KW-0238">DNA-binding</keyword>
<dbReference type="PROSITE" id="PS51369">
    <property type="entry name" value="TCP"/>
    <property type="match status" value="1"/>
</dbReference>
<evidence type="ECO:0000256" key="4">
    <source>
        <dbReference type="ARBA" id="ARBA00023163"/>
    </source>
</evidence>
<keyword evidence="8" id="KW-1185">Reference proteome</keyword>
<evidence type="ECO:0000256" key="3">
    <source>
        <dbReference type="ARBA" id="ARBA00023125"/>
    </source>
</evidence>
<feature type="region of interest" description="Disordered" evidence="6">
    <location>
        <begin position="1"/>
        <end position="90"/>
    </location>
</feature>
<dbReference type="RefSeq" id="XP_015965491.1">
    <property type="nucleotide sequence ID" value="XM_016110005.3"/>
</dbReference>
<proteinExistence type="predicted"/>
<reference evidence="9" key="2">
    <citation type="submission" date="2025-08" db="UniProtKB">
        <authorList>
            <consortium name="RefSeq"/>
        </authorList>
    </citation>
    <scope>IDENTIFICATION</scope>
    <source>
        <tissue evidence="9">Whole plant</tissue>
    </source>
</reference>
<dbReference type="PANTHER" id="PTHR31072:SF170">
    <property type="entry name" value="TRANSCRIPTION FACTOR TCP15-RELATED"/>
    <property type="match status" value="1"/>
</dbReference>
<dbReference type="AlphaFoldDB" id="A0A6P4DBB2"/>
<dbReference type="PANTHER" id="PTHR31072">
    <property type="entry name" value="TRANSCRIPTION FACTOR TCP4-RELATED"/>
    <property type="match status" value="1"/>
</dbReference>
<dbReference type="OrthoDB" id="1904351at2759"/>
<comment type="subcellular location">
    <subcellularLocation>
        <location evidence="1">Nucleus</location>
    </subcellularLocation>
</comment>
<dbReference type="InterPro" id="IPR017887">
    <property type="entry name" value="TF_TCP_subgr"/>
</dbReference>
<sequence>MELEADHNHHHHHHQNGIRTRPNFPLQLLEKTKDVEDSVAEQPCSTVAEQPGDGAGTAVTLQDQQQNTTKKPPPKRTSTKDRHTKVDGRGRRIRMPAACAARVFQLTRELGHKSDGETIEWLLQQAEPAVIAATGTGTIPANFTSLNISLRSSGSTVSAPSHYFRGSYFNPSTFSSAAVAAAVGGGRIRSGAGDNWERSMGMNMNMNMNMNIATMEDSRRLLFPGSSENCSNSMGLNFNPSTVNAVLQAKQELREDGAAAAGGGGNLDLDGGDCDGNMARKRRMEQEVSVSHQIAGNYLLQSSTAGSVPASHASNPATFWMVTGHQGMNGGGGGGGGGSNNDQIWAIPSLGSGGGVYRGGMPGGVGGIHFMNFGSPMSLMPGGQLGSAMVGGGSGGGGAMLSESNNLGMLAALNAYRQIPANGSGVSESPASTGNHQHHGGDDGHETTSQQQHS</sequence>
<evidence type="ECO:0000313" key="9">
    <source>
        <dbReference type="RefSeq" id="XP_015965491.1"/>
    </source>
</evidence>
<gene>
    <name evidence="9" type="primary">LOC107489244</name>
</gene>
<feature type="region of interest" description="Disordered" evidence="6">
    <location>
        <begin position="421"/>
        <end position="454"/>
    </location>
</feature>
<evidence type="ECO:0000256" key="6">
    <source>
        <dbReference type="SAM" id="MobiDB-lite"/>
    </source>
</evidence>
<evidence type="ECO:0000256" key="1">
    <source>
        <dbReference type="ARBA" id="ARBA00004123"/>
    </source>
</evidence>
<accession>A0A6P4DBB2</accession>
<dbReference type="Proteomes" id="UP000515211">
    <property type="component" value="Chromosome 5"/>
</dbReference>
<dbReference type="KEGG" id="adu:107489244"/>
<organism evidence="8 9">
    <name type="scientific">Arachis duranensis</name>
    <name type="common">Wild peanut</name>
    <dbReference type="NCBI Taxonomy" id="130453"/>
    <lineage>
        <taxon>Eukaryota</taxon>
        <taxon>Viridiplantae</taxon>
        <taxon>Streptophyta</taxon>
        <taxon>Embryophyta</taxon>
        <taxon>Tracheophyta</taxon>
        <taxon>Spermatophyta</taxon>
        <taxon>Magnoliopsida</taxon>
        <taxon>eudicotyledons</taxon>
        <taxon>Gunneridae</taxon>
        <taxon>Pentapetalae</taxon>
        <taxon>rosids</taxon>
        <taxon>fabids</taxon>
        <taxon>Fabales</taxon>
        <taxon>Fabaceae</taxon>
        <taxon>Papilionoideae</taxon>
        <taxon>50 kb inversion clade</taxon>
        <taxon>dalbergioids sensu lato</taxon>
        <taxon>Dalbergieae</taxon>
        <taxon>Pterocarpus clade</taxon>
        <taxon>Arachis</taxon>
    </lineage>
</organism>
<dbReference type="GO" id="GO:0003700">
    <property type="term" value="F:DNA-binding transcription factor activity"/>
    <property type="evidence" value="ECO:0007669"/>
    <property type="project" value="InterPro"/>
</dbReference>
<dbReference type="SMR" id="A0A6P4DBB2"/>
<evidence type="ECO:0000256" key="5">
    <source>
        <dbReference type="ARBA" id="ARBA00023242"/>
    </source>
</evidence>
<feature type="compositionally biased region" description="Polar residues" evidence="6">
    <location>
        <begin position="424"/>
        <end position="433"/>
    </location>
</feature>
<evidence type="ECO:0000313" key="8">
    <source>
        <dbReference type="Proteomes" id="UP000515211"/>
    </source>
</evidence>
<keyword evidence="4" id="KW-0804">Transcription</keyword>
<dbReference type="GO" id="GO:0043565">
    <property type="term" value="F:sequence-specific DNA binding"/>
    <property type="evidence" value="ECO:0007669"/>
    <property type="project" value="TreeGrafter"/>
</dbReference>
<keyword evidence="5" id="KW-0539">Nucleus</keyword>
<evidence type="ECO:0000256" key="2">
    <source>
        <dbReference type="ARBA" id="ARBA00023015"/>
    </source>
</evidence>
<dbReference type="GeneID" id="107489244"/>
<dbReference type="Pfam" id="PF03634">
    <property type="entry name" value="TCP"/>
    <property type="match status" value="1"/>
</dbReference>
<keyword evidence="2" id="KW-0805">Transcription regulation</keyword>
<dbReference type="GO" id="GO:0005634">
    <property type="term" value="C:nucleus"/>
    <property type="evidence" value="ECO:0007669"/>
    <property type="project" value="UniProtKB-SubCell"/>
</dbReference>
<name>A0A6P4DBB2_ARADU</name>
<evidence type="ECO:0000259" key="7">
    <source>
        <dbReference type="PROSITE" id="PS51369"/>
    </source>
</evidence>
<reference evidence="8" key="1">
    <citation type="journal article" date="2016" name="Nat. Genet.">
        <title>The genome sequences of Arachis duranensis and Arachis ipaensis, the diploid ancestors of cultivated peanut.</title>
        <authorList>
            <person name="Bertioli D.J."/>
            <person name="Cannon S.B."/>
            <person name="Froenicke L."/>
            <person name="Huang G."/>
            <person name="Farmer A.D."/>
            <person name="Cannon E.K."/>
            <person name="Liu X."/>
            <person name="Gao D."/>
            <person name="Clevenger J."/>
            <person name="Dash S."/>
            <person name="Ren L."/>
            <person name="Moretzsohn M.C."/>
            <person name="Shirasawa K."/>
            <person name="Huang W."/>
            <person name="Vidigal B."/>
            <person name="Abernathy B."/>
            <person name="Chu Y."/>
            <person name="Niederhuth C.E."/>
            <person name="Umale P."/>
            <person name="Araujo A.C."/>
            <person name="Kozik A."/>
            <person name="Kim K.D."/>
            <person name="Burow M.D."/>
            <person name="Varshney R.K."/>
            <person name="Wang X."/>
            <person name="Zhang X."/>
            <person name="Barkley N."/>
            <person name="Guimaraes P.M."/>
            <person name="Isobe S."/>
            <person name="Guo B."/>
            <person name="Liao B."/>
            <person name="Stalker H.T."/>
            <person name="Schmitz R.J."/>
            <person name="Scheffler B.E."/>
            <person name="Leal-Bertioli S.C."/>
            <person name="Xun X."/>
            <person name="Jackson S.A."/>
            <person name="Michelmore R."/>
            <person name="Ozias-Akins P."/>
        </authorList>
    </citation>
    <scope>NUCLEOTIDE SEQUENCE [LARGE SCALE GENOMIC DNA]</scope>
    <source>
        <strain evidence="8">cv. V14167</strain>
    </source>
</reference>
<feature type="compositionally biased region" description="Basic and acidic residues" evidence="6">
    <location>
        <begin position="78"/>
        <end position="90"/>
    </location>
</feature>
<dbReference type="InterPro" id="IPR005333">
    <property type="entry name" value="Transcription_factor_TCP"/>
</dbReference>
<protein>
    <submittedName>
        <fullName evidence="9">Transcription factor TCP15</fullName>
    </submittedName>
</protein>
<feature type="domain" description="TCP" evidence="7">
    <location>
        <begin position="79"/>
        <end position="133"/>
    </location>
</feature>